<gene>
    <name evidence="1" type="ORF">DU000_01325</name>
</gene>
<dbReference type="Proteomes" id="UP000252357">
    <property type="component" value="Unassembled WGS sequence"/>
</dbReference>
<keyword evidence="2" id="KW-1185">Reference proteome</keyword>
<dbReference type="EMBL" id="QPGB01000001">
    <property type="protein sequence ID" value="RCS59404.1"/>
    <property type="molecule type" value="Genomic_DNA"/>
</dbReference>
<accession>A0A368L715</accession>
<name>A0A368L715_9BURK</name>
<dbReference type="InterPro" id="IPR014958">
    <property type="entry name" value="DGC"/>
</dbReference>
<evidence type="ECO:0000313" key="1">
    <source>
        <dbReference type="EMBL" id="RCS59404.1"/>
    </source>
</evidence>
<comment type="caution">
    <text evidence="1">The sequence shown here is derived from an EMBL/GenBank/DDBJ whole genome shotgun (WGS) entry which is preliminary data.</text>
</comment>
<dbReference type="RefSeq" id="WP_114401555.1">
    <property type="nucleotide sequence ID" value="NZ_QPGB01000001.1"/>
</dbReference>
<protein>
    <submittedName>
        <fullName evidence="1">Zinc-binding protein</fullName>
    </submittedName>
</protein>
<dbReference type="Pfam" id="PF08859">
    <property type="entry name" value="DGC"/>
    <property type="match status" value="1"/>
</dbReference>
<sequence length="136" mass="14845">MPDIHTLRTRPLVYSCSGCSDAAQTANYYALKLTQEERAEMSCIAGVGGGVPALVKQAQSGRIIWAIDGCAMHCVKACLEKVCVKPDKHITLSDLSIKKHKHQLLDMEQANEHWPALLVELEKTEQSSNITTPSAA</sequence>
<dbReference type="PIRSF" id="PIRSF037181">
    <property type="entry name" value="DGC"/>
    <property type="match status" value="1"/>
</dbReference>
<dbReference type="OrthoDB" id="2111735at2"/>
<proteinExistence type="predicted"/>
<reference evidence="1 2" key="1">
    <citation type="journal article" date="2018" name="Int. J. Syst. Evol. Microbiol.">
        <title>Parvibium lacunae gen. nov., sp. nov., a new member of the family Alcaligenaceae isolated from a freshwater pond.</title>
        <authorList>
            <person name="Chen W.M."/>
            <person name="Xie P.B."/>
            <person name="Hsu M.Y."/>
            <person name="Sheu S.Y."/>
        </authorList>
    </citation>
    <scope>NUCLEOTIDE SEQUENCE [LARGE SCALE GENOMIC DNA]</scope>
    <source>
        <strain evidence="1 2">KMB9</strain>
    </source>
</reference>
<evidence type="ECO:0000313" key="2">
    <source>
        <dbReference type="Proteomes" id="UP000252357"/>
    </source>
</evidence>
<organism evidence="1 2">
    <name type="scientific">Parvibium lacunae</name>
    <dbReference type="NCBI Taxonomy" id="1888893"/>
    <lineage>
        <taxon>Bacteria</taxon>
        <taxon>Pseudomonadati</taxon>
        <taxon>Pseudomonadota</taxon>
        <taxon>Betaproteobacteria</taxon>
        <taxon>Burkholderiales</taxon>
        <taxon>Alcaligenaceae</taxon>
        <taxon>Parvibium</taxon>
    </lineage>
</organism>
<dbReference type="AlphaFoldDB" id="A0A368L715"/>